<name>A0ABN2MR32_9PSEU</name>
<feature type="transmembrane region" description="Helical" evidence="6">
    <location>
        <begin position="221"/>
        <end position="240"/>
    </location>
</feature>
<evidence type="ECO:0000313" key="8">
    <source>
        <dbReference type="EMBL" id="GAA1835698.1"/>
    </source>
</evidence>
<evidence type="ECO:0000256" key="6">
    <source>
        <dbReference type="SAM" id="Phobius"/>
    </source>
</evidence>
<feature type="transmembrane region" description="Helical" evidence="6">
    <location>
        <begin position="359"/>
        <end position="377"/>
    </location>
</feature>
<feature type="transmembrane region" description="Helical" evidence="6">
    <location>
        <begin position="72"/>
        <end position="89"/>
    </location>
</feature>
<dbReference type="PROSITE" id="PS50850">
    <property type="entry name" value="MFS"/>
    <property type="match status" value="1"/>
</dbReference>
<feature type="transmembrane region" description="Helical" evidence="6">
    <location>
        <begin position="36"/>
        <end position="60"/>
    </location>
</feature>
<dbReference type="InterPro" id="IPR036259">
    <property type="entry name" value="MFS_trans_sf"/>
</dbReference>
<dbReference type="RefSeq" id="WP_344413311.1">
    <property type="nucleotide sequence ID" value="NZ_BAAAQK010000003.1"/>
</dbReference>
<dbReference type="Pfam" id="PF07690">
    <property type="entry name" value="MFS_1"/>
    <property type="match status" value="2"/>
</dbReference>
<keyword evidence="3 6" id="KW-1133">Transmembrane helix</keyword>
<feature type="transmembrane region" description="Helical" evidence="6">
    <location>
        <begin position="126"/>
        <end position="146"/>
    </location>
</feature>
<proteinExistence type="predicted"/>
<protein>
    <submittedName>
        <fullName evidence="8">MFS transporter</fullName>
    </submittedName>
</protein>
<keyword evidence="2 6" id="KW-0812">Transmembrane</keyword>
<feature type="transmembrane region" description="Helical" evidence="6">
    <location>
        <begin position="158"/>
        <end position="182"/>
    </location>
</feature>
<feature type="region of interest" description="Disordered" evidence="5">
    <location>
        <begin position="1"/>
        <end position="28"/>
    </location>
</feature>
<dbReference type="Gene3D" id="1.20.1250.20">
    <property type="entry name" value="MFS general substrate transporter like domains"/>
    <property type="match status" value="2"/>
</dbReference>
<feature type="transmembrane region" description="Helical" evidence="6">
    <location>
        <begin position="453"/>
        <end position="478"/>
    </location>
</feature>
<feature type="transmembrane region" description="Helical" evidence="6">
    <location>
        <begin position="421"/>
        <end position="441"/>
    </location>
</feature>
<feature type="transmembrane region" description="Helical" evidence="6">
    <location>
        <begin position="295"/>
        <end position="320"/>
    </location>
</feature>
<dbReference type="Proteomes" id="UP001500449">
    <property type="component" value="Unassembled WGS sequence"/>
</dbReference>
<dbReference type="SUPFAM" id="SSF103473">
    <property type="entry name" value="MFS general substrate transporter"/>
    <property type="match status" value="2"/>
</dbReference>
<feature type="transmembrane region" description="Helical" evidence="6">
    <location>
        <begin position="383"/>
        <end position="400"/>
    </location>
</feature>
<evidence type="ECO:0000256" key="3">
    <source>
        <dbReference type="ARBA" id="ARBA00022989"/>
    </source>
</evidence>
<feature type="transmembrane region" description="Helical" evidence="6">
    <location>
        <begin position="101"/>
        <end position="120"/>
    </location>
</feature>
<feature type="transmembrane region" description="Helical" evidence="6">
    <location>
        <begin position="188"/>
        <end position="209"/>
    </location>
</feature>
<keyword evidence="4 6" id="KW-0472">Membrane</keyword>
<evidence type="ECO:0000313" key="9">
    <source>
        <dbReference type="Proteomes" id="UP001500449"/>
    </source>
</evidence>
<sequence length="495" mass="50298">MSSHGLPTSNDPQDAPPAVAAGTADGAGSQGSLTTLVLLVLGVFAYLTMEMMVAPIVPFVQKELGITGSQSAWMLTGLLVVGAVCLPLATRYADIADKKKVFLVVLGLSGLGAVIAALAGTAPLLIAGQMLQGVGVAVVPIAIGIMRDSQPLERARTANTIFVVSGGLGAAVAYVAVGPIVTHLHYSYIYWFPTIVIAAVVLIGLRALPTCPPVVGGKVDWTGALILGAALVALLLGLTFPTTLGWGSPLVLGLLVATILLLALFVVVERRHSSPLVDLHGLAEREIRGVMSINFAHAIATFVMYVILPTIALLPVAIGYGMGGDASTAGLVLLPYALLVVVAGPTAQRLEPLLGRRGTMILGAVFIVAAGLVLLPIGSAPWTPYLCSALMGLGLGIGFTQSLNTIVRVVPAERVASASGAVYVVRSVGGVLGGQIAAAIFSGGLTPEGAPSWGAILANILFLVALGVASVGLSYLLAGRRSARTTAATLTPAQA</sequence>
<evidence type="ECO:0000256" key="1">
    <source>
        <dbReference type="ARBA" id="ARBA00004651"/>
    </source>
</evidence>
<feature type="compositionally biased region" description="Polar residues" evidence="5">
    <location>
        <begin position="1"/>
        <end position="12"/>
    </location>
</feature>
<gene>
    <name evidence="8" type="ORF">GCM10009836_12660</name>
</gene>
<evidence type="ECO:0000259" key="7">
    <source>
        <dbReference type="PROSITE" id="PS50850"/>
    </source>
</evidence>
<evidence type="ECO:0000256" key="4">
    <source>
        <dbReference type="ARBA" id="ARBA00023136"/>
    </source>
</evidence>
<evidence type="ECO:0000256" key="2">
    <source>
        <dbReference type="ARBA" id="ARBA00022692"/>
    </source>
</evidence>
<dbReference type="PANTHER" id="PTHR23501">
    <property type="entry name" value="MAJOR FACILITATOR SUPERFAMILY"/>
    <property type="match status" value="1"/>
</dbReference>
<keyword evidence="9" id="KW-1185">Reference proteome</keyword>
<feature type="transmembrane region" description="Helical" evidence="6">
    <location>
        <begin position="246"/>
        <end position="268"/>
    </location>
</feature>
<reference evidence="8 9" key="1">
    <citation type="journal article" date="2019" name="Int. J. Syst. Evol. Microbiol.">
        <title>The Global Catalogue of Microorganisms (GCM) 10K type strain sequencing project: providing services to taxonomists for standard genome sequencing and annotation.</title>
        <authorList>
            <consortium name="The Broad Institute Genomics Platform"/>
            <consortium name="The Broad Institute Genome Sequencing Center for Infectious Disease"/>
            <person name="Wu L."/>
            <person name="Ma J."/>
        </authorList>
    </citation>
    <scope>NUCLEOTIDE SEQUENCE [LARGE SCALE GENOMIC DNA]</scope>
    <source>
        <strain evidence="8 9">JCM 16009</strain>
    </source>
</reference>
<dbReference type="InterPro" id="IPR011701">
    <property type="entry name" value="MFS"/>
</dbReference>
<accession>A0ABN2MR32</accession>
<dbReference type="InterPro" id="IPR020846">
    <property type="entry name" value="MFS_dom"/>
</dbReference>
<evidence type="ECO:0000256" key="5">
    <source>
        <dbReference type="SAM" id="MobiDB-lite"/>
    </source>
</evidence>
<organism evidence="8 9">
    <name type="scientific">Pseudonocardia ailaonensis</name>
    <dbReference type="NCBI Taxonomy" id="367279"/>
    <lineage>
        <taxon>Bacteria</taxon>
        <taxon>Bacillati</taxon>
        <taxon>Actinomycetota</taxon>
        <taxon>Actinomycetes</taxon>
        <taxon>Pseudonocardiales</taxon>
        <taxon>Pseudonocardiaceae</taxon>
        <taxon>Pseudonocardia</taxon>
    </lineage>
</organism>
<feature type="transmembrane region" description="Helical" evidence="6">
    <location>
        <begin position="326"/>
        <end position="347"/>
    </location>
</feature>
<comment type="subcellular location">
    <subcellularLocation>
        <location evidence="1">Cell membrane</location>
        <topology evidence="1">Multi-pass membrane protein</topology>
    </subcellularLocation>
</comment>
<feature type="domain" description="Major facilitator superfamily (MFS) profile" evidence="7">
    <location>
        <begin position="35"/>
        <end position="482"/>
    </location>
</feature>
<comment type="caution">
    <text evidence="8">The sequence shown here is derived from an EMBL/GenBank/DDBJ whole genome shotgun (WGS) entry which is preliminary data.</text>
</comment>
<dbReference type="EMBL" id="BAAAQK010000003">
    <property type="protein sequence ID" value="GAA1835698.1"/>
    <property type="molecule type" value="Genomic_DNA"/>
</dbReference>
<dbReference type="PANTHER" id="PTHR23501:SF197">
    <property type="entry name" value="COMD"/>
    <property type="match status" value="1"/>
</dbReference>